<sequence>MSARSSTWSESASSELDPLFLSLKEPGTPHNNRSRHSNALSSQSASSDTPLAIPATVNFPLPPRRLRPGEIIGIPDPGTSALPPSNHSSNHPEPFFTPVSLYGVAIGGNNPSKTNPAINGRAEVKTAGMTSLDLRKMSLRNRSSASISHPSCPPPTETISIRARNPSRMLAPHTPALHSPPRTYSLAQPALPRYQQAYSSSTSNLPNHSVDSSPRSPSRSTKSSSMLPRNLSLVETVANPIPRLPPTRLAYQSLSYNFSNTDDVHDHTLSSIRQPLSMSPDPNANSHPQLRRHLLPSPSHTPKNDPDYLPPTMNSGKAPTPADQIMDPQSHRIKFAPLPNKPIPGSNLVTPSFSFLESQSNQSKQSPRKKAAWIQRWLSPGSKTAAAKPKPEISLPVPESLILTGTGAVPSNALVAAPTVQRRSSVNQVTLQQPVRPERPRSRSFSAARPTIGMVANLVQRTPSRSIHDTVASGKSLLTGSQCIVSPMRAHSLQNLIGQNTNARSNTTQTVAPEVPSEKSQIPDNAAPPYNEPKLPTTQPDDTLDSQSGQIQHEPPNDEVGGGLTKTKKKREIRFRNTLELIPDLVFANPSPVEILITDESLPQARAEPSGYQPSHPGLHAMDLMGSDPKRRKTPMKNIGLFNHLRRPRTADQASSDSPLGTSNTLEPGRRTLQPFGSSSHYHPASQPMSTLLPSKSRTNQHLTVPDEDDVGVLSRKLAPKVNLTFVDLDHHIGSRFSVNTLLKEIHKSMPDVRPTEDSDHNEQEQSNIGESNPESARSQKPVRQYTAPVTRRELEQRTRGRQGSGSDGRLEGRDGSSSENSGSPTTATSVSNPMEAETVEPVAHHNGHDSIIEVVKTNGADVVFQMVVPAAPTQPKHARSDERLQPGRRQQEPRRRIEVPQMAYQEDALTVISERLVALNKSIEAQEAHPRRSLSVDDSLQTRRGSSLARTAVPGATRRKTKRIETWLSNVPSPDTSPEPHVNEFAHSNQHTQHLHHHNQLLLSTRHHQEVLDHPDLLDCPESPIDKLHRHLPSRLTMHRPSRSLTPTRF</sequence>
<feature type="compositionally biased region" description="Polar residues" evidence="1">
    <location>
        <begin position="500"/>
        <end position="511"/>
    </location>
</feature>
<feature type="compositionally biased region" description="Polar residues" evidence="1">
    <location>
        <begin position="273"/>
        <end position="288"/>
    </location>
</feature>
<feature type="compositionally biased region" description="Polar residues" evidence="1">
    <location>
        <begin position="536"/>
        <end position="551"/>
    </location>
</feature>
<feature type="compositionally biased region" description="Polar residues" evidence="1">
    <location>
        <begin position="675"/>
        <end position="694"/>
    </location>
</feature>
<feature type="region of interest" description="Disordered" evidence="1">
    <location>
        <begin position="870"/>
        <end position="897"/>
    </location>
</feature>
<evidence type="ECO:0000256" key="1">
    <source>
        <dbReference type="SAM" id="MobiDB-lite"/>
    </source>
</evidence>
<feature type="region of interest" description="Disordered" evidence="1">
    <location>
        <begin position="927"/>
        <end position="961"/>
    </location>
</feature>
<dbReference type="AlphaFoldDB" id="A0A0L0USR0"/>
<feature type="compositionally biased region" description="Low complexity" evidence="1">
    <location>
        <begin position="37"/>
        <end position="47"/>
    </location>
</feature>
<organism evidence="2 3">
    <name type="scientific">Puccinia striiformis f. sp. tritici PST-78</name>
    <dbReference type="NCBI Taxonomy" id="1165861"/>
    <lineage>
        <taxon>Eukaryota</taxon>
        <taxon>Fungi</taxon>
        <taxon>Dikarya</taxon>
        <taxon>Basidiomycota</taxon>
        <taxon>Pucciniomycotina</taxon>
        <taxon>Pucciniomycetes</taxon>
        <taxon>Pucciniales</taxon>
        <taxon>Pucciniaceae</taxon>
        <taxon>Puccinia</taxon>
    </lineage>
</organism>
<feature type="compositionally biased region" description="Basic and acidic residues" evidence="1">
    <location>
        <begin position="879"/>
        <end position="897"/>
    </location>
</feature>
<evidence type="ECO:0000313" key="3">
    <source>
        <dbReference type="Proteomes" id="UP000054564"/>
    </source>
</evidence>
<feature type="compositionally biased region" description="Low complexity" evidence="1">
    <location>
        <begin position="209"/>
        <end position="228"/>
    </location>
</feature>
<protein>
    <submittedName>
        <fullName evidence="2">Uncharacterized protein</fullName>
    </submittedName>
</protein>
<reference evidence="3" key="1">
    <citation type="submission" date="2014-03" db="EMBL/GenBank/DDBJ databases">
        <title>The Genome Sequence of Puccinia striiformis f. sp. tritici PST-78.</title>
        <authorList>
            <consortium name="The Broad Institute Genome Sequencing Platform"/>
            <person name="Cuomo C."/>
            <person name="Hulbert S."/>
            <person name="Chen X."/>
            <person name="Walker B."/>
            <person name="Young S.K."/>
            <person name="Zeng Q."/>
            <person name="Gargeya S."/>
            <person name="Fitzgerald M."/>
            <person name="Haas B."/>
            <person name="Abouelleil A."/>
            <person name="Alvarado L."/>
            <person name="Arachchi H.M."/>
            <person name="Berlin A.M."/>
            <person name="Chapman S.B."/>
            <person name="Goldberg J."/>
            <person name="Griggs A."/>
            <person name="Gujja S."/>
            <person name="Hansen M."/>
            <person name="Howarth C."/>
            <person name="Imamovic A."/>
            <person name="Larimer J."/>
            <person name="McCowan C."/>
            <person name="Montmayeur A."/>
            <person name="Murphy C."/>
            <person name="Neiman D."/>
            <person name="Pearson M."/>
            <person name="Priest M."/>
            <person name="Roberts A."/>
            <person name="Saif S."/>
            <person name="Shea T."/>
            <person name="Sisk P."/>
            <person name="Sykes S."/>
            <person name="Wortman J."/>
            <person name="Nusbaum C."/>
            <person name="Birren B."/>
        </authorList>
    </citation>
    <scope>NUCLEOTIDE SEQUENCE [LARGE SCALE GENOMIC DNA]</scope>
    <source>
        <strain evidence="3">race PST-78</strain>
    </source>
</reference>
<proteinExistence type="predicted"/>
<name>A0A0L0USR0_9BASI</name>
<gene>
    <name evidence="2" type="ORF">PSTG_16540</name>
</gene>
<dbReference type="EMBL" id="AJIL01000282">
    <property type="protein sequence ID" value="KNE90025.1"/>
    <property type="molecule type" value="Genomic_DNA"/>
</dbReference>
<comment type="caution">
    <text evidence="2">The sequence shown here is derived from an EMBL/GenBank/DDBJ whole genome shotgun (WGS) entry which is preliminary data.</text>
</comment>
<feature type="compositionally biased region" description="Polar residues" evidence="1">
    <location>
        <begin position="937"/>
        <end position="950"/>
    </location>
</feature>
<feature type="region of interest" description="Disordered" evidence="1">
    <location>
        <begin position="273"/>
        <end position="320"/>
    </location>
</feature>
<feature type="region of interest" description="Disordered" evidence="1">
    <location>
        <begin position="500"/>
        <end position="566"/>
    </location>
</feature>
<keyword evidence="3" id="KW-1185">Reference proteome</keyword>
<evidence type="ECO:0000313" key="2">
    <source>
        <dbReference type="EMBL" id="KNE90025.1"/>
    </source>
</evidence>
<feature type="region of interest" description="Disordered" evidence="1">
    <location>
        <begin position="751"/>
        <end position="835"/>
    </location>
</feature>
<feature type="region of interest" description="Disordered" evidence="1">
    <location>
        <begin position="604"/>
        <end position="630"/>
    </location>
</feature>
<feature type="region of interest" description="Disordered" evidence="1">
    <location>
        <begin position="425"/>
        <end position="445"/>
    </location>
</feature>
<accession>A0A0L0USR0</accession>
<feature type="compositionally biased region" description="Low complexity" evidence="1">
    <location>
        <begin position="1"/>
        <end position="15"/>
    </location>
</feature>
<feature type="compositionally biased region" description="Polar residues" evidence="1">
    <location>
        <begin position="818"/>
        <end position="833"/>
    </location>
</feature>
<feature type="compositionally biased region" description="Basic and acidic residues" evidence="1">
    <location>
        <begin position="751"/>
        <end position="764"/>
    </location>
</feature>
<feature type="compositionally biased region" description="Polar residues" evidence="1">
    <location>
        <begin position="196"/>
        <end position="207"/>
    </location>
</feature>
<feature type="region of interest" description="Disordered" evidence="1">
    <location>
        <begin position="644"/>
        <end position="694"/>
    </location>
</feature>
<dbReference type="OrthoDB" id="2506601at2759"/>
<feature type="compositionally biased region" description="Polar residues" evidence="1">
    <location>
        <begin position="652"/>
        <end position="666"/>
    </location>
</feature>
<feature type="compositionally biased region" description="Polar residues" evidence="1">
    <location>
        <begin position="765"/>
        <end position="779"/>
    </location>
</feature>
<feature type="region of interest" description="Disordered" evidence="1">
    <location>
        <begin position="1"/>
        <end position="89"/>
    </location>
</feature>
<feature type="region of interest" description="Disordered" evidence="1">
    <location>
        <begin position="196"/>
        <end position="228"/>
    </location>
</feature>
<dbReference type="Proteomes" id="UP000054564">
    <property type="component" value="Unassembled WGS sequence"/>
</dbReference>